<keyword evidence="1" id="KW-1133">Transmembrane helix</keyword>
<evidence type="ECO:0000313" key="2">
    <source>
        <dbReference type="EMBL" id="RXQ91480.1"/>
    </source>
</evidence>
<keyword evidence="1" id="KW-0812">Transmembrane</keyword>
<dbReference type="OrthoDB" id="1120462at2"/>
<protein>
    <submittedName>
        <fullName evidence="2">Uncharacterized protein</fullName>
    </submittedName>
</protein>
<dbReference type="RefSeq" id="WP_129254932.1">
    <property type="nucleotide sequence ID" value="NZ_SAXA01000011.1"/>
</dbReference>
<organism evidence="2 3">
    <name type="scientific">Ancylomarina salipaludis</name>
    <dbReference type="NCBI Taxonomy" id="2501299"/>
    <lineage>
        <taxon>Bacteria</taxon>
        <taxon>Pseudomonadati</taxon>
        <taxon>Bacteroidota</taxon>
        <taxon>Bacteroidia</taxon>
        <taxon>Marinilabiliales</taxon>
        <taxon>Marinifilaceae</taxon>
        <taxon>Ancylomarina</taxon>
    </lineage>
</organism>
<evidence type="ECO:0000313" key="3">
    <source>
        <dbReference type="Proteomes" id="UP000289703"/>
    </source>
</evidence>
<proteinExistence type="predicted"/>
<reference evidence="2 3" key="1">
    <citation type="submission" date="2019-01" db="EMBL/GenBank/DDBJ databases">
        <title>Ancylomarina salipaludis sp. nov., isolated from a salt marsh.</title>
        <authorList>
            <person name="Yoon J.-H."/>
        </authorList>
    </citation>
    <scope>NUCLEOTIDE SEQUENCE [LARGE SCALE GENOMIC DNA]</scope>
    <source>
        <strain evidence="2 3">SHSM-M15</strain>
    </source>
</reference>
<dbReference type="AlphaFoldDB" id="A0A4Q1JJH5"/>
<evidence type="ECO:0000256" key="1">
    <source>
        <dbReference type="SAM" id="Phobius"/>
    </source>
</evidence>
<keyword evidence="1" id="KW-0472">Membrane</keyword>
<name>A0A4Q1JJH5_9BACT</name>
<dbReference type="Proteomes" id="UP000289703">
    <property type="component" value="Unassembled WGS sequence"/>
</dbReference>
<keyword evidence="3" id="KW-1185">Reference proteome</keyword>
<comment type="caution">
    <text evidence="2">The sequence shown here is derived from an EMBL/GenBank/DDBJ whole genome shotgun (WGS) entry which is preliminary data.</text>
</comment>
<gene>
    <name evidence="2" type="ORF">EO244_12060</name>
</gene>
<dbReference type="EMBL" id="SAXA01000011">
    <property type="protein sequence ID" value="RXQ91480.1"/>
    <property type="molecule type" value="Genomic_DNA"/>
</dbReference>
<sequence length="152" mass="17516">MKKQFRNTVSIFLLVFYLAGFCGLNLLKHSCFSCHQEDYHLIYDLDKCGDEMHVCEADSRPHLISFHSDSSQAHYAEVPCCTLELIYLKNNPQTLIKQVVKSPLISSLDLFQSTCLQLHRINDLSKGDRIDYLKNIVDPPEITQDLLSCYRC</sequence>
<accession>A0A4Q1JJH5</accession>
<feature type="transmembrane region" description="Helical" evidence="1">
    <location>
        <begin position="7"/>
        <end position="27"/>
    </location>
</feature>